<keyword evidence="2 5" id="KW-0963">Cytoplasm</keyword>
<dbReference type="Gene3D" id="1.20.120.1900">
    <property type="entry name" value="Gamma-tubulin complex, C-terminal domain"/>
    <property type="match status" value="1"/>
</dbReference>
<dbReference type="GO" id="GO:0051225">
    <property type="term" value="P:spindle assembly"/>
    <property type="evidence" value="ECO:0007669"/>
    <property type="project" value="TreeGrafter"/>
</dbReference>
<keyword evidence="9" id="KW-1185">Reference proteome</keyword>
<dbReference type="GO" id="GO:0031122">
    <property type="term" value="P:cytoplasmic microtubule organization"/>
    <property type="evidence" value="ECO:0007669"/>
    <property type="project" value="TreeGrafter"/>
</dbReference>
<evidence type="ECO:0000313" key="9">
    <source>
        <dbReference type="Proteomes" id="UP000005222"/>
    </source>
</evidence>
<dbReference type="InParanoid" id="G8YDC2"/>
<dbReference type="PANTHER" id="PTHR19302:SF33">
    <property type="entry name" value="GAMMA-TUBULIN COMPLEX COMPONENT 5"/>
    <property type="match status" value="1"/>
</dbReference>
<dbReference type="GO" id="GO:0000922">
    <property type="term" value="C:spindle pole"/>
    <property type="evidence" value="ECO:0007669"/>
    <property type="project" value="InterPro"/>
</dbReference>
<dbReference type="FunCoup" id="G8YDC2">
    <property type="interactions" value="1167"/>
</dbReference>
<feature type="domain" description="Gamma tubulin complex component protein N-terminal" evidence="7">
    <location>
        <begin position="59"/>
        <end position="405"/>
    </location>
</feature>
<keyword evidence="4 5" id="KW-0206">Cytoskeleton</keyword>
<dbReference type="Pfam" id="PF17681">
    <property type="entry name" value="GCP_N_terminal"/>
    <property type="match status" value="1"/>
</dbReference>
<evidence type="ECO:0000313" key="8">
    <source>
        <dbReference type="EMBL" id="CCE82953.1"/>
    </source>
</evidence>
<dbReference type="GO" id="GO:0051321">
    <property type="term" value="P:meiotic cell cycle"/>
    <property type="evidence" value="ECO:0007669"/>
    <property type="project" value="TreeGrafter"/>
</dbReference>
<feature type="domain" description="Gamma tubulin complex component C-terminal" evidence="6">
    <location>
        <begin position="513"/>
        <end position="855"/>
    </location>
</feature>
<reference evidence="8 9" key="1">
    <citation type="journal article" date="2012" name="G3 (Bethesda)">
        <title>Pichia sorbitophila, an interspecies yeast hybrid reveals early steps of genome resolution following polyploidization.</title>
        <authorList>
            <person name="Leh Louis V."/>
            <person name="Despons L."/>
            <person name="Friedrich A."/>
            <person name="Martin T."/>
            <person name="Durrens P."/>
            <person name="Casaregola S."/>
            <person name="Neuveglise C."/>
            <person name="Fairhead C."/>
            <person name="Marck C."/>
            <person name="Cruz J.A."/>
            <person name="Straub M.L."/>
            <person name="Kugler V."/>
            <person name="Sacerdot C."/>
            <person name="Uzunov Z."/>
            <person name="Thierry A."/>
            <person name="Weiss S."/>
            <person name="Bleykasten C."/>
            <person name="De Montigny J."/>
            <person name="Jacques N."/>
            <person name="Jung P."/>
            <person name="Lemaire M."/>
            <person name="Mallet S."/>
            <person name="Morel G."/>
            <person name="Richard G.F."/>
            <person name="Sarkar A."/>
            <person name="Savel G."/>
            <person name="Schacherer J."/>
            <person name="Seret M.L."/>
            <person name="Talla E."/>
            <person name="Samson G."/>
            <person name="Jubin C."/>
            <person name="Poulain J."/>
            <person name="Vacherie B."/>
            <person name="Barbe V."/>
            <person name="Pelletier E."/>
            <person name="Sherman D.J."/>
            <person name="Westhof E."/>
            <person name="Weissenbach J."/>
            <person name="Baret P.V."/>
            <person name="Wincker P."/>
            <person name="Gaillardin C."/>
            <person name="Dujon B."/>
            <person name="Souciet J.L."/>
        </authorList>
    </citation>
    <scope>NUCLEOTIDE SEQUENCE [LARGE SCALE GENOMIC DNA]</scope>
    <source>
        <strain evidence="9">ATCC MYA-4447 / BCRC 22081 / CBS 7064 / NBRC 10061 / NRRL Y-12695</strain>
    </source>
</reference>
<evidence type="ECO:0000259" key="7">
    <source>
        <dbReference type="Pfam" id="PF17681"/>
    </source>
</evidence>
<evidence type="ECO:0000256" key="3">
    <source>
        <dbReference type="ARBA" id="ARBA00022701"/>
    </source>
</evidence>
<keyword evidence="3 5" id="KW-0493">Microtubule</keyword>
<dbReference type="GO" id="GO:0007020">
    <property type="term" value="P:microtubule nucleation"/>
    <property type="evidence" value="ECO:0007669"/>
    <property type="project" value="InterPro"/>
</dbReference>
<dbReference type="InterPro" id="IPR007259">
    <property type="entry name" value="GCP"/>
</dbReference>
<dbReference type="OMA" id="FDINIGR"/>
<evidence type="ECO:0000256" key="4">
    <source>
        <dbReference type="ARBA" id="ARBA00023212"/>
    </source>
</evidence>
<dbReference type="GO" id="GO:0051011">
    <property type="term" value="F:microtubule minus-end binding"/>
    <property type="evidence" value="ECO:0007669"/>
    <property type="project" value="TreeGrafter"/>
</dbReference>
<accession>G8YDC2</accession>
<comment type="similarity">
    <text evidence="1 5">Belongs to the TUBGCP family.</text>
</comment>
<name>G8YDC2_PICSO</name>
<gene>
    <name evidence="8" type="primary">Piso0_002722</name>
    <name evidence="8" type="ORF">GNLVRS01_PISO0J18137g</name>
</gene>
<dbReference type="Pfam" id="PF04130">
    <property type="entry name" value="GCP_C_terminal"/>
    <property type="match status" value="1"/>
</dbReference>
<comment type="subcellular location">
    <subcellularLocation>
        <location evidence="5">Cytoplasm</location>
        <location evidence="5">Cytoskeleton</location>
        <location evidence="5">Microtubule organizing center</location>
    </subcellularLocation>
</comment>
<evidence type="ECO:0000256" key="5">
    <source>
        <dbReference type="RuleBase" id="RU363050"/>
    </source>
</evidence>
<proteinExistence type="inferred from homology"/>
<dbReference type="InterPro" id="IPR041470">
    <property type="entry name" value="GCP_N"/>
</dbReference>
<dbReference type="GO" id="GO:0005816">
    <property type="term" value="C:spindle pole body"/>
    <property type="evidence" value="ECO:0007669"/>
    <property type="project" value="UniProtKB-ARBA"/>
</dbReference>
<dbReference type="STRING" id="559304.G8YDC2"/>
<dbReference type="HOGENOM" id="CLU_007738_2_0_1"/>
<evidence type="ECO:0000256" key="2">
    <source>
        <dbReference type="ARBA" id="ARBA00022490"/>
    </source>
</evidence>
<evidence type="ECO:0000259" key="6">
    <source>
        <dbReference type="Pfam" id="PF04130"/>
    </source>
</evidence>
<dbReference type="AlphaFoldDB" id="G8YDC2"/>
<dbReference type="PANTHER" id="PTHR19302">
    <property type="entry name" value="GAMMA TUBULIN COMPLEX PROTEIN"/>
    <property type="match status" value="1"/>
</dbReference>
<organism evidence="8 9">
    <name type="scientific">Pichia sorbitophila (strain ATCC MYA-4447 / BCRC 22081 / CBS 7064 / NBRC 10061 / NRRL Y-12695)</name>
    <name type="common">Hybrid yeast</name>
    <dbReference type="NCBI Taxonomy" id="559304"/>
    <lineage>
        <taxon>Eukaryota</taxon>
        <taxon>Fungi</taxon>
        <taxon>Dikarya</taxon>
        <taxon>Ascomycota</taxon>
        <taxon>Saccharomycotina</taxon>
        <taxon>Pichiomycetes</taxon>
        <taxon>Debaryomycetaceae</taxon>
        <taxon>Millerozyma</taxon>
    </lineage>
</organism>
<dbReference type="GO" id="GO:0000278">
    <property type="term" value="P:mitotic cell cycle"/>
    <property type="evidence" value="ECO:0007669"/>
    <property type="project" value="TreeGrafter"/>
</dbReference>
<sequence>MTSFLSSVQEEEQERDFVSISNSPDFLSTCVNSVSRQNKIKPFPLSDVKDLKVQQGLIIKDSLFAFLGYEGFYIRYSDKYDPNNVYAKIRGPDFKIAKHLDVSLKSIAKKLVKYGKYYSGLNGFIELYDRPTSGRLVQRFCSCLISFIEKYHQVICALEEEFKYNSSFNLNNLENILYQEVSLGLGHLYEILTTIHNDTMERQRNKAQYTEMNFTNFRRSIENDLKQTGSIDLSTDIARFDVCKGSLILKIVEDRIKIYSGDGPSHEFLLYLFDNISTDYVSMMNKWLIEGEIDDPFEEFLIKQNEHASQGFDIQKLNIEKYWDELYMIRPEGVIDQISKKDLQLKILTTGKFLTIFKKCLKINDFSGFDDNIDPIEKLYSQDLEYKIEELYKRANKLMMKLLFEGYDLTYLLMYLQFRFLSNDAYKLDSFLDKSFIDLKKNKHSISLSRLRNSYNSIFNSEDNSDFLVLGQTGQTNTNIESVINKSIEISLDVTNFYDLAKEILNVTSIDAEEALRNSNPNAFKSLLNKSLERQITSAASHSSQDAYDPDHSDEYTIAGIQLNIKLPFPYNMIINQTCMFEYQLLFKLSTLVRFVSKLLDHTWKEINCSTVWRYSGYDASIKKWILRCRVLHNRMKDFINQFSFYLTYDVTESNYKILMDQVLEVKKDLQTKDLSTCIKNKTSESESIFGARKGGIGNFSYNNVFDEKILSRNQKLNQSKTKHETSFEAIVQSLETFLNNILRDSLLTNKLTVDVLKNMLDAIISYNNYLSRLKKSLILLNIDLFEKFRSDYPEKFEGKVVNEEEIKKRFRNLNEMLNAHFQIFSDSLNELIMTLRSLGNQESSSFLILLERLEVCFPTN</sequence>
<dbReference type="eggNOG" id="KOG2001">
    <property type="taxonomic scope" value="Eukaryota"/>
</dbReference>
<dbReference type="GO" id="GO:0043015">
    <property type="term" value="F:gamma-tubulin binding"/>
    <property type="evidence" value="ECO:0007669"/>
    <property type="project" value="InterPro"/>
</dbReference>
<evidence type="ECO:0000256" key="1">
    <source>
        <dbReference type="ARBA" id="ARBA00010337"/>
    </source>
</evidence>
<protein>
    <recommendedName>
        <fullName evidence="5">Spindle pole body component</fullName>
    </recommendedName>
</protein>
<dbReference type="InterPro" id="IPR040457">
    <property type="entry name" value="GCP_C"/>
</dbReference>
<dbReference type="OrthoDB" id="2192946at2759"/>
<dbReference type="Proteomes" id="UP000005222">
    <property type="component" value="Chromosome J"/>
</dbReference>
<dbReference type="GO" id="GO:0000930">
    <property type="term" value="C:gamma-tubulin complex"/>
    <property type="evidence" value="ECO:0007669"/>
    <property type="project" value="TreeGrafter"/>
</dbReference>
<dbReference type="GO" id="GO:0005874">
    <property type="term" value="C:microtubule"/>
    <property type="evidence" value="ECO:0007669"/>
    <property type="project" value="UniProtKB-KW"/>
</dbReference>
<dbReference type="InterPro" id="IPR042241">
    <property type="entry name" value="GCP_C_sf"/>
</dbReference>
<dbReference type="EMBL" id="FO082050">
    <property type="protein sequence ID" value="CCE82953.1"/>
    <property type="molecule type" value="Genomic_DNA"/>
</dbReference>